<proteinExistence type="predicted"/>
<protein>
    <submittedName>
        <fullName evidence="2">Uncharacterized protein</fullName>
    </submittedName>
</protein>
<dbReference type="Proteomes" id="UP000606653">
    <property type="component" value="Unassembled WGS sequence"/>
</dbReference>
<comment type="caution">
    <text evidence="2">The sequence shown here is derived from an EMBL/GenBank/DDBJ whole genome shotgun (WGS) entry which is preliminary data.</text>
</comment>
<organism evidence="2 3">
    <name type="scientific">Saccharibacillus kuerlensis</name>
    <dbReference type="NCBI Taxonomy" id="459527"/>
    <lineage>
        <taxon>Bacteria</taxon>
        <taxon>Bacillati</taxon>
        <taxon>Bacillota</taxon>
        <taxon>Bacilli</taxon>
        <taxon>Bacillales</taxon>
        <taxon>Paenibacillaceae</taxon>
        <taxon>Saccharibacillus</taxon>
    </lineage>
</organism>
<dbReference type="RefSeq" id="WP_018975717.1">
    <property type="nucleotide sequence ID" value="NZ_BMLN01000003.1"/>
</dbReference>
<name>A0ABQ2KYM1_9BACL</name>
<keyword evidence="3" id="KW-1185">Reference proteome</keyword>
<gene>
    <name evidence="2" type="ORF">GCM10010969_14040</name>
</gene>
<feature type="region of interest" description="Disordered" evidence="1">
    <location>
        <begin position="27"/>
        <end position="185"/>
    </location>
</feature>
<accession>A0ABQ2KYM1</accession>
<evidence type="ECO:0000313" key="3">
    <source>
        <dbReference type="Proteomes" id="UP000606653"/>
    </source>
</evidence>
<dbReference type="EMBL" id="BMLN01000003">
    <property type="protein sequence ID" value="GGN96767.1"/>
    <property type="molecule type" value="Genomic_DNA"/>
</dbReference>
<feature type="compositionally biased region" description="Polar residues" evidence="1">
    <location>
        <begin position="172"/>
        <end position="184"/>
    </location>
</feature>
<feature type="compositionally biased region" description="Gly residues" evidence="1">
    <location>
        <begin position="33"/>
        <end position="46"/>
    </location>
</feature>
<reference evidence="3" key="1">
    <citation type="journal article" date="2019" name="Int. J. Syst. Evol. Microbiol.">
        <title>The Global Catalogue of Microorganisms (GCM) 10K type strain sequencing project: providing services to taxonomists for standard genome sequencing and annotation.</title>
        <authorList>
            <consortium name="The Broad Institute Genomics Platform"/>
            <consortium name="The Broad Institute Genome Sequencing Center for Infectious Disease"/>
            <person name="Wu L."/>
            <person name="Ma J."/>
        </authorList>
    </citation>
    <scope>NUCLEOTIDE SEQUENCE [LARGE SCALE GENOMIC DNA]</scope>
    <source>
        <strain evidence="3">CGMCC 1.6964</strain>
    </source>
</reference>
<feature type="compositionally biased region" description="Polar residues" evidence="1">
    <location>
        <begin position="109"/>
        <end position="120"/>
    </location>
</feature>
<evidence type="ECO:0000313" key="2">
    <source>
        <dbReference type="EMBL" id="GGN96767.1"/>
    </source>
</evidence>
<feature type="compositionally biased region" description="Basic and acidic residues" evidence="1">
    <location>
        <begin position="55"/>
        <end position="77"/>
    </location>
</feature>
<sequence>MPPFLEWIMNNLFIVVIIAGALLSVFSKKGAKPPGGGGEPFGGRGASNGNPAQRRVSEPRPEPVQRRAVEQRPEPARRSPFSEVPTSAETGRAPSRPLADARASRQKRNSPSTLAEASQRMNEEIERRLNNHKSHQHQSDQGGLERMEPKKAKGSGNANSKAAQAYDIRPAQTFTGSDLSNPTSEELRKAVLWTEVLGAPRSRKPFPSGRR</sequence>
<evidence type="ECO:0000256" key="1">
    <source>
        <dbReference type="SAM" id="MobiDB-lite"/>
    </source>
</evidence>